<reference evidence="1 2" key="1">
    <citation type="journal article" date="2023" name="Sci. Data">
        <title>Genome assembly of the Korean intertidal mud-creeper Batillaria attramentaria.</title>
        <authorList>
            <person name="Patra A.K."/>
            <person name="Ho P.T."/>
            <person name="Jun S."/>
            <person name="Lee S.J."/>
            <person name="Kim Y."/>
            <person name="Won Y.J."/>
        </authorList>
    </citation>
    <scope>NUCLEOTIDE SEQUENCE [LARGE SCALE GENOMIC DNA]</scope>
    <source>
        <strain evidence="1">Wonlab-2016</strain>
    </source>
</reference>
<accession>A0ABD0JZI9</accession>
<organism evidence="1 2">
    <name type="scientific">Batillaria attramentaria</name>
    <dbReference type="NCBI Taxonomy" id="370345"/>
    <lineage>
        <taxon>Eukaryota</taxon>
        <taxon>Metazoa</taxon>
        <taxon>Spiralia</taxon>
        <taxon>Lophotrochozoa</taxon>
        <taxon>Mollusca</taxon>
        <taxon>Gastropoda</taxon>
        <taxon>Caenogastropoda</taxon>
        <taxon>Sorbeoconcha</taxon>
        <taxon>Cerithioidea</taxon>
        <taxon>Batillariidae</taxon>
        <taxon>Batillaria</taxon>
    </lineage>
</organism>
<dbReference type="AlphaFoldDB" id="A0ABD0JZI9"/>
<sequence>MTTVIRPPGDWPIIVQGSLGEAAVKLISSHTVINTSFADSSYAMRLNRLDVLRYGSWTIYLCGPGAVAEDSARLNASGHELSSLKKQDFLATEASEEKQMLMVPVNDGACPREICRFQTVQIAHG</sequence>
<name>A0ABD0JZI9_9CAEN</name>
<feature type="non-terminal residue" evidence="1">
    <location>
        <position position="125"/>
    </location>
</feature>
<dbReference type="Proteomes" id="UP001519460">
    <property type="component" value="Unassembled WGS sequence"/>
</dbReference>
<protein>
    <submittedName>
        <fullName evidence="1">Uncharacterized protein</fullName>
    </submittedName>
</protein>
<evidence type="ECO:0000313" key="2">
    <source>
        <dbReference type="Proteomes" id="UP001519460"/>
    </source>
</evidence>
<evidence type="ECO:0000313" key="1">
    <source>
        <dbReference type="EMBL" id="KAK7480134.1"/>
    </source>
</evidence>
<gene>
    <name evidence="1" type="ORF">BaRGS_00028618</name>
</gene>
<keyword evidence="2" id="KW-1185">Reference proteome</keyword>
<proteinExistence type="predicted"/>
<comment type="caution">
    <text evidence="1">The sequence shown here is derived from an EMBL/GenBank/DDBJ whole genome shotgun (WGS) entry which is preliminary data.</text>
</comment>
<dbReference type="EMBL" id="JACVVK020000287">
    <property type="protein sequence ID" value="KAK7480134.1"/>
    <property type="molecule type" value="Genomic_DNA"/>
</dbReference>